<keyword evidence="3" id="KW-1185">Reference proteome</keyword>
<dbReference type="AlphaFoldDB" id="A0A6L2PY62"/>
<protein>
    <recommendedName>
        <fullName evidence="1">Mos1 transposase HTH domain-containing protein</fullName>
    </recommendedName>
</protein>
<sequence length="79" mass="8950">MKNLSENSAICEIGAVMRFMNAKNRTAAEIYGKCCDIYGPNVMNVGKVRQWVRQYKDSRTNLHDEDRSGRPSVVNAELV</sequence>
<dbReference type="OrthoDB" id="8191996at2759"/>
<evidence type="ECO:0000259" key="1">
    <source>
        <dbReference type="Pfam" id="PF17906"/>
    </source>
</evidence>
<organism evidence="2 3">
    <name type="scientific">Coptotermes formosanus</name>
    <name type="common">Formosan subterranean termite</name>
    <dbReference type="NCBI Taxonomy" id="36987"/>
    <lineage>
        <taxon>Eukaryota</taxon>
        <taxon>Metazoa</taxon>
        <taxon>Ecdysozoa</taxon>
        <taxon>Arthropoda</taxon>
        <taxon>Hexapoda</taxon>
        <taxon>Insecta</taxon>
        <taxon>Pterygota</taxon>
        <taxon>Neoptera</taxon>
        <taxon>Polyneoptera</taxon>
        <taxon>Dictyoptera</taxon>
        <taxon>Blattodea</taxon>
        <taxon>Blattoidea</taxon>
        <taxon>Termitoidae</taxon>
        <taxon>Rhinotermitidae</taxon>
        <taxon>Coptotermes</taxon>
    </lineage>
</organism>
<evidence type="ECO:0000313" key="2">
    <source>
        <dbReference type="EMBL" id="GFG36530.1"/>
    </source>
</evidence>
<gene>
    <name evidence="2" type="ORF">Cfor_07443</name>
</gene>
<dbReference type="Pfam" id="PF17906">
    <property type="entry name" value="HTH_48"/>
    <property type="match status" value="1"/>
</dbReference>
<dbReference type="PANTHER" id="PTHR46060:SF1">
    <property type="entry name" value="MARINER MOS1 TRANSPOSASE-LIKE PROTEIN"/>
    <property type="match status" value="1"/>
</dbReference>
<name>A0A6L2PY62_COPFO</name>
<dbReference type="InterPro" id="IPR041426">
    <property type="entry name" value="Mos1_HTH"/>
</dbReference>
<feature type="domain" description="Mos1 transposase HTH" evidence="1">
    <location>
        <begin position="14"/>
        <end position="56"/>
    </location>
</feature>
<dbReference type="Proteomes" id="UP000502823">
    <property type="component" value="Unassembled WGS sequence"/>
</dbReference>
<dbReference type="InterPro" id="IPR052709">
    <property type="entry name" value="Transposase-MT_Hybrid"/>
</dbReference>
<accession>A0A6L2PY62</accession>
<comment type="caution">
    <text evidence="2">The sequence shown here is derived from an EMBL/GenBank/DDBJ whole genome shotgun (WGS) entry which is preliminary data.</text>
</comment>
<proteinExistence type="predicted"/>
<dbReference type="InParanoid" id="A0A6L2PY62"/>
<dbReference type="PANTHER" id="PTHR46060">
    <property type="entry name" value="MARINER MOS1 TRANSPOSASE-LIKE PROTEIN"/>
    <property type="match status" value="1"/>
</dbReference>
<dbReference type="EMBL" id="BLKM01000643">
    <property type="protein sequence ID" value="GFG36530.1"/>
    <property type="molecule type" value="Genomic_DNA"/>
</dbReference>
<reference evidence="3" key="1">
    <citation type="submission" date="2020-01" db="EMBL/GenBank/DDBJ databases">
        <title>Draft genome sequence of the Termite Coptotermes fromosanus.</title>
        <authorList>
            <person name="Itakura S."/>
            <person name="Yosikawa Y."/>
            <person name="Umezawa K."/>
        </authorList>
    </citation>
    <scope>NUCLEOTIDE SEQUENCE [LARGE SCALE GENOMIC DNA]</scope>
</reference>
<evidence type="ECO:0000313" key="3">
    <source>
        <dbReference type="Proteomes" id="UP000502823"/>
    </source>
</evidence>